<dbReference type="SUPFAM" id="SSF103473">
    <property type="entry name" value="MFS general substrate transporter"/>
    <property type="match status" value="1"/>
</dbReference>
<evidence type="ECO:0000256" key="2">
    <source>
        <dbReference type="ARBA" id="ARBA00022448"/>
    </source>
</evidence>
<evidence type="ECO:0000256" key="3">
    <source>
        <dbReference type="ARBA" id="ARBA00022475"/>
    </source>
</evidence>
<evidence type="ECO:0000256" key="7">
    <source>
        <dbReference type="ARBA" id="ARBA00023136"/>
    </source>
</evidence>
<keyword evidence="2 9" id="KW-0813">Transport</keyword>
<dbReference type="PROSITE" id="PS00217">
    <property type="entry name" value="SUGAR_TRANSPORT_2"/>
    <property type="match status" value="1"/>
</dbReference>
<evidence type="ECO:0000256" key="5">
    <source>
        <dbReference type="ARBA" id="ARBA00022692"/>
    </source>
</evidence>
<feature type="transmembrane region" description="Helical" evidence="10">
    <location>
        <begin position="293"/>
        <end position="313"/>
    </location>
</feature>
<dbReference type="FunFam" id="1.20.1250.20:FF:000218">
    <property type="entry name" value="facilitated trehalose transporter Tret1"/>
    <property type="match status" value="1"/>
</dbReference>
<dbReference type="PROSITE" id="PS50850">
    <property type="entry name" value="MFS"/>
    <property type="match status" value="1"/>
</dbReference>
<protein>
    <recommendedName>
        <fullName evidence="11">Major facilitator superfamily (MFS) profile domain-containing protein</fullName>
    </recommendedName>
</protein>
<dbReference type="InterPro" id="IPR036259">
    <property type="entry name" value="MFS_trans_sf"/>
</dbReference>
<dbReference type="GO" id="GO:0051119">
    <property type="term" value="F:sugar transmembrane transporter activity"/>
    <property type="evidence" value="ECO:0007669"/>
    <property type="project" value="InterPro"/>
</dbReference>
<dbReference type="PANTHER" id="PTHR48021">
    <property type="match status" value="1"/>
</dbReference>
<dbReference type="CDD" id="cd17358">
    <property type="entry name" value="MFS_GLUT6_8_Class3_like"/>
    <property type="match status" value="1"/>
</dbReference>
<dbReference type="OrthoDB" id="4142200at2759"/>
<keyword evidence="6 10" id="KW-1133">Transmembrane helix</keyword>
<dbReference type="InterPro" id="IPR050549">
    <property type="entry name" value="MFS_Trehalose_Transporter"/>
</dbReference>
<comment type="similarity">
    <text evidence="9">Belongs to the major facilitator superfamily. Sugar transporter (TC 2.A.1.1) family.</text>
</comment>
<reference evidence="12" key="1">
    <citation type="submission" date="2022-01" db="EMBL/GenBank/DDBJ databases">
        <authorList>
            <person name="King R."/>
        </authorList>
    </citation>
    <scope>NUCLEOTIDE SEQUENCE</scope>
</reference>
<feature type="transmembrane region" description="Helical" evidence="10">
    <location>
        <begin position="126"/>
        <end position="144"/>
    </location>
</feature>
<keyword evidence="5 10" id="KW-0812">Transmembrane</keyword>
<keyword evidence="8" id="KW-0325">Glycoprotein</keyword>
<evidence type="ECO:0000256" key="6">
    <source>
        <dbReference type="ARBA" id="ARBA00022989"/>
    </source>
</evidence>
<evidence type="ECO:0000313" key="13">
    <source>
        <dbReference type="Proteomes" id="UP001152799"/>
    </source>
</evidence>
<feature type="transmembrane region" description="Helical" evidence="10">
    <location>
        <begin position="50"/>
        <end position="72"/>
    </location>
</feature>
<name>A0A9P0DN23_9CUCU</name>
<dbReference type="InterPro" id="IPR044775">
    <property type="entry name" value="MFS_ERD6/Tret1-like"/>
</dbReference>
<dbReference type="InterPro" id="IPR020846">
    <property type="entry name" value="MFS_dom"/>
</dbReference>
<feature type="domain" description="Major facilitator superfamily (MFS) profile" evidence="11">
    <location>
        <begin position="55"/>
        <end position="483"/>
    </location>
</feature>
<evidence type="ECO:0000256" key="8">
    <source>
        <dbReference type="ARBA" id="ARBA00023180"/>
    </source>
</evidence>
<dbReference type="Gene3D" id="1.20.1250.20">
    <property type="entry name" value="MFS general substrate transporter like domains"/>
    <property type="match status" value="1"/>
</dbReference>
<dbReference type="NCBIfam" id="TIGR00879">
    <property type="entry name" value="SP"/>
    <property type="match status" value="1"/>
</dbReference>
<evidence type="ECO:0000256" key="9">
    <source>
        <dbReference type="RuleBase" id="RU003346"/>
    </source>
</evidence>
<dbReference type="InterPro" id="IPR003663">
    <property type="entry name" value="Sugar/inositol_transpt"/>
</dbReference>
<feature type="transmembrane region" description="Helical" evidence="10">
    <location>
        <begin position="208"/>
        <end position="229"/>
    </location>
</feature>
<comment type="subcellular location">
    <subcellularLocation>
        <location evidence="1">Cell membrane</location>
        <topology evidence="1">Multi-pass membrane protein</topology>
    </subcellularLocation>
</comment>
<keyword evidence="4" id="KW-0762">Sugar transport</keyword>
<feature type="transmembrane region" description="Helical" evidence="10">
    <location>
        <begin position="359"/>
        <end position="380"/>
    </location>
</feature>
<keyword evidence="13" id="KW-1185">Reference proteome</keyword>
<dbReference type="PRINTS" id="PR00171">
    <property type="entry name" value="SUGRTRNSPORT"/>
</dbReference>
<dbReference type="AlphaFoldDB" id="A0A9P0DN23"/>
<evidence type="ECO:0000256" key="10">
    <source>
        <dbReference type="SAM" id="Phobius"/>
    </source>
</evidence>
<evidence type="ECO:0000256" key="1">
    <source>
        <dbReference type="ARBA" id="ARBA00004651"/>
    </source>
</evidence>
<gene>
    <name evidence="12" type="ORF">CEUTPL_LOCUS13948</name>
</gene>
<dbReference type="PROSITE" id="PS00216">
    <property type="entry name" value="SUGAR_TRANSPORT_1"/>
    <property type="match status" value="1"/>
</dbReference>
<dbReference type="PANTHER" id="PTHR48021:SF47">
    <property type="entry name" value="GH17672P"/>
    <property type="match status" value="1"/>
</dbReference>
<proteinExistence type="inferred from homology"/>
<keyword evidence="7 10" id="KW-0472">Membrane</keyword>
<dbReference type="InterPro" id="IPR005829">
    <property type="entry name" value="Sugar_transporter_CS"/>
</dbReference>
<feature type="transmembrane region" description="Helical" evidence="10">
    <location>
        <begin position="428"/>
        <end position="448"/>
    </location>
</feature>
<feature type="transmembrane region" description="Helical" evidence="10">
    <location>
        <begin position="150"/>
        <end position="172"/>
    </location>
</feature>
<keyword evidence="3" id="KW-1003">Cell membrane</keyword>
<feature type="transmembrane region" description="Helical" evidence="10">
    <location>
        <begin position="97"/>
        <end position="119"/>
    </location>
</feature>
<sequence>MLAVEESLTDNDCDNNCEGKNLVEVYKPTVIQNGNRDSLLIGDQTKKWHWFLDAAVFTATIPLLAAGLGMSWPSPVIPKLLSEESPFGRPITTTEEAWIAAFTPLGSAIGPLAAGYYADKFGRKKALIASAVPMIIGFLITAFAKQVELYYVARFLVGIGTGSAFTVVPMYIGEIAQTHNRGKYGSSAGILITIGCTYPFSVGPYLSITIFSITCAVPLCLFIIVFTVFMPESPYYLAALGDYDQADKALRKLRHKGSDIRAELTEIKQGIEEQNQNSAGIKDLFMAPAGRKALYISVLLVSLQQLAGISPLLSYLKPIYLAAGTSISPNISTLITGAVQISSNTACIFMVERLGRKFLILNCCVFCFLSMTALGVYFYLKDHNYDVVPIFWLPITCVLIYMVTFSCGLGPLPWAVMGEILPSNVKGLAAALTTTMSFVTACLVTFLFPIVNEALGQAAGFWAFAIFCLLGYFFVHFVMFETKGKTLTEIQRILQRENR</sequence>
<organism evidence="12 13">
    <name type="scientific">Ceutorhynchus assimilis</name>
    <name type="common">cabbage seed weevil</name>
    <dbReference type="NCBI Taxonomy" id="467358"/>
    <lineage>
        <taxon>Eukaryota</taxon>
        <taxon>Metazoa</taxon>
        <taxon>Ecdysozoa</taxon>
        <taxon>Arthropoda</taxon>
        <taxon>Hexapoda</taxon>
        <taxon>Insecta</taxon>
        <taxon>Pterygota</taxon>
        <taxon>Neoptera</taxon>
        <taxon>Endopterygota</taxon>
        <taxon>Coleoptera</taxon>
        <taxon>Polyphaga</taxon>
        <taxon>Cucujiformia</taxon>
        <taxon>Curculionidae</taxon>
        <taxon>Ceutorhynchinae</taxon>
        <taxon>Ceutorhynchus</taxon>
    </lineage>
</organism>
<dbReference type="GO" id="GO:0005886">
    <property type="term" value="C:plasma membrane"/>
    <property type="evidence" value="ECO:0007669"/>
    <property type="project" value="UniProtKB-SubCell"/>
</dbReference>
<evidence type="ECO:0000313" key="12">
    <source>
        <dbReference type="EMBL" id="CAH1135590.1"/>
    </source>
</evidence>
<feature type="transmembrane region" description="Helical" evidence="10">
    <location>
        <begin position="392"/>
        <end position="416"/>
    </location>
</feature>
<dbReference type="EMBL" id="OU892285">
    <property type="protein sequence ID" value="CAH1135590.1"/>
    <property type="molecule type" value="Genomic_DNA"/>
</dbReference>
<dbReference type="Proteomes" id="UP001152799">
    <property type="component" value="Chromosome 9"/>
</dbReference>
<evidence type="ECO:0000256" key="4">
    <source>
        <dbReference type="ARBA" id="ARBA00022597"/>
    </source>
</evidence>
<feature type="transmembrane region" description="Helical" evidence="10">
    <location>
        <begin position="454"/>
        <end position="475"/>
    </location>
</feature>
<dbReference type="InterPro" id="IPR005828">
    <property type="entry name" value="MFS_sugar_transport-like"/>
</dbReference>
<accession>A0A9P0DN23</accession>
<feature type="transmembrane region" description="Helical" evidence="10">
    <location>
        <begin position="184"/>
        <end position="202"/>
    </location>
</feature>
<evidence type="ECO:0000259" key="11">
    <source>
        <dbReference type="PROSITE" id="PS50850"/>
    </source>
</evidence>
<dbReference type="Pfam" id="PF00083">
    <property type="entry name" value="Sugar_tr"/>
    <property type="match status" value="1"/>
</dbReference>